<keyword evidence="1" id="KW-0472">Membrane</keyword>
<keyword evidence="1" id="KW-1133">Transmembrane helix</keyword>
<reference evidence="2 3" key="1">
    <citation type="journal article" date="2015" name="Nature">
        <title>rRNA introns, odd ribosomes, and small enigmatic genomes across a large radiation of phyla.</title>
        <authorList>
            <person name="Brown C.T."/>
            <person name="Hug L.A."/>
            <person name="Thomas B.C."/>
            <person name="Sharon I."/>
            <person name="Castelle C.J."/>
            <person name="Singh A."/>
            <person name="Wilkins M.J."/>
            <person name="Williams K.H."/>
            <person name="Banfield J.F."/>
        </authorList>
    </citation>
    <scope>NUCLEOTIDE SEQUENCE [LARGE SCALE GENOMIC DNA]</scope>
</reference>
<dbReference type="AlphaFoldDB" id="A0A0G0ZMH3"/>
<accession>A0A0G0ZMH3</accession>
<protein>
    <submittedName>
        <fullName evidence="2">Uncharacterized protein</fullName>
    </submittedName>
</protein>
<keyword evidence="1" id="KW-0812">Transmembrane</keyword>
<comment type="caution">
    <text evidence="2">The sequence shown here is derived from an EMBL/GenBank/DDBJ whole genome shotgun (WGS) entry which is preliminary data.</text>
</comment>
<feature type="transmembrane region" description="Helical" evidence="1">
    <location>
        <begin position="63"/>
        <end position="81"/>
    </location>
</feature>
<dbReference type="Proteomes" id="UP000034163">
    <property type="component" value="Unassembled WGS sequence"/>
</dbReference>
<sequence>MKEMCKTTFKWNKRLVGLKNSLKIDSGRGQIQLIILLTLALLVLIFVPFSIGISAFFLSKNVFVLLGLFLAVLGAIGLLWLPVPKNIALVLLYTGVVLVFVPILFKQLGGITLASMLP</sequence>
<proteinExistence type="predicted"/>
<gene>
    <name evidence="2" type="ORF">UU72_C0053G0007</name>
</gene>
<feature type="transmembrane region" description="Helical" evidence="1">
    <location>
        <begin position="33"/>
        <end position="57"/>
    </location>
</feature>
<evidence type="ECO:0000313" key="2">
    <source>
        <dbReference type="EMBL" id="KKS14158.1"/>
    </source>
</evidence>
<organism evidence="2 3">
    <name type="scientific">candidate division WWE3 bacterium GW2011_GWB1_41_6</name>
    <dbReference type="NCBI Taxonomy" id="1619112"/>
    <lineage>
        <taxon>Bacteria</taxon>
        <taxon>Katanobacteria</taxon>
    </lineage>
</organism>
<dbReference type="EMBL" id="LCBS01000053">
    <property type="protein sequence ID" value="KKS14158.1"/>
    <property type="molecule type" value="Genomic_DNA"/>
</dbReference>
<feature type="transmembrane region" description="Helical" evidence="1">
    <location>
        <begin position="88"/>
        <end position="105"/>
    </location>
</feature>
<name>A0A0G0ZMH3_UNCKA</name>
<evidence type="ECO:0000256" key="1">
    <source>
        <dbReference type="SAM" id="Phobius"/>
    </source>
</evidence>
<evidence type="ECO:0000313" key="3">
    <source>
        <dbReference type="Proteomes" id="UP000034163"/>
    </source>
</evidence>